<dbReference type="Gene3D" id="3.40.50.970">
    <property type="match status" value="2"/>
</dbReference>
<name>A0ABS2ULN2_9ACTN</name>
<protein>
    <submittedName>
        <fullName evidence="1">Uncharacterized protein</fullName>
    </submittedName>
</protein>
<sequence>MDSGSDSDKRPRFLVVTVGSRAAFHTAVAAALNGLTGDGDPGAASRLVTDVAGPLPAPPDHPEWHTVAGRARRFLDRVVPDAEVRHLAAATFPAAAGALAGALARRRSGDDRLALVLTEPDGPRRQPDGTIAAGLALLAEALGDTPHTFTSRTVLVYDRAPLGPALVAGPYGRRRAPDRDWVLAADVAVAFTDWVQLDYASTALRSASATGRSLLGEQLAAFLDARAGARWGLHYYTGSVVSGLIGDLEEHAARGGNPVLRGPSEHSLACGALARWQLDGAPFLVVVTSGMVDEFRGTLANLREARARGFLVCADSPEDAWFPFQGTVHAAEDSREVLRARGVPFHHLDDPARLEEQLRAAYASFEEDRGPVVLLATPAVLRAPARAEPRRPAPPPPRPRPVLTVREDALAPVMDLLNRGPDRVLWQCGPLDAQEEGLVHEIASRAGVALADSLTRPGTVARFRDGRPVPYYLGTLGLYGYSDRVHDFLHHGGALRPRDEQCLFFLKSRIPEAATPFSPRALARSLRIVQVTRERAHLAPFADHPLECDAAAFLRAVRARLDVPDALRDRRERAIALSRDSASDVLHTLPVRPMSANYFFARLGAVLDTLVRRHGYTWTGVFDVGRGGLSAIRNLPRTGPGFSGWYGRALMGDALQAVPALALTRDDNVLAFVGDGAAALVPDIVPTLVQEVTLNGHRLAGHLSVFRLVDGGHSVIRTYREGRRAGPAGRQTQVLHLLEAEGETDYGGLTVTRRVLDDVDHDELADRLRRPGAVDLWTVPLEHNNEGDGLSLLSSLGWQRDRLPDLAFGMARRPGPRPAR</sequence>
<dbReference type="EMBL" id="JAFEJA010000001">
    <property type="protein sequence ID" value="MBM9618457.1"/>
    <property type="molecule type" value="Genomic_DNA"/>
</dbReference>
<gene>
    <name evidence="1" type="ORF">JE024_06790</name>
</gene>
<evidence type="ECO:0000313" key="2">
    <source>
        <dbReference type="Proteomes" id="UP000664109"/>
    </source>
</evidence>
<dbReference type="InterPro" id="IPR029061">
    <property type="entry name" value="THDP-binding"/>
</dbReference>
<organism evidence="1 2">
    <name type="scientific">Streptomyces zhihengii</name>
    <dbReference type="NCBI Taxonomy" id="1818004"/>
    <lineage>
        <taxon>Bacteria</taxon>
        <taxon>Bacillati</taxon>
        <taxon>Actinomycetota</taxon>
        <taxon>Actinomycetes</taxon>
        <taxon>Kitasatosporales</taxon>
        <taxon>Streptomycetaceae</taxon>
        <taxon>Streptomyces</taxon>
    </lineage>
</organism>
<reference evidence="1 2" key="1">
    <citation type="journal article" date="2016" name="Arch. Microbiol.">
        <title>Streptomyces zhihengii sp. nov., isolated from rhizospheric soil of Psammosilene tunicoides.</title>
        <authorList>
            <person name="Huang M.J."/>
            <person name="Fei J.J."/>
            <person name="Salam N."/>
            <person name="Kim C.J."/>
            <person name="Hozzein W.N."/>
            <person name="Xiao M."/>
            <person name="Huang H.Q."/>
            <person name="Li W.J."/>
        </authorList>
    </citation>
    <scope>NUCLEOTIDE SEQUENCE [LARGE SCALE GENOMIC DNA]</scope>
    <source>
        <strain evidence="1 2">YIM T102</strain>
    </source>
</reference>
<dbReference type="RefSeq" id="WP_205372727.1">
    <property type="nucleotide sequence ID" value="NZ_JAFEJA010000001.1"/>
</dbReference>
<dbReference type="Gene3D" id="3.40.50.1220">
    <property type="entry name" value="TPP-binding domain"/>
    <property type="match status" value="1"/>
</dbReference>
<dbReference type="Proteomes" id="UP000664109">
    <property type="component" value="Unassembled WGS sequence"/>
</dbReference>
<proteinExistence type="predicted"/>
<keyword evidence="2" id="KW-1185">Reference proteome</keyword>
<evidence type="ECO:0000313" key="1">
    <source>
        <dbReference type="EMBL" id="MBM9618457.1"/>
    </source>
</evidence>
<comment type="caution">
    <text evidence="1">The sequence shown here is derived from an EMBL/GenBank/DDBJ whole genome shotgun (WGS) entry which is preliminary data.</text>
</comment>
<accession>A0ABS2ULN2</accession>
<dbReference type="SUPFAM" id="SSF52518">
    <property type="entry name" value="Thiamin diphosphate-binding fold (THDP-binding)"/>
    <property type="match status" value="1"/>
</dbReference>